<dbReference type="RefSeq" id="WP_160181685.1">
    <property type="nucleotide sequence ID" value="NZ_CP047656.1"/>
</dbReference>
<dbReference type="SUPFAM" id="SSF55347">
    <property type="entry name" value="Glyceraldehyde-3-phosphate dehydrogenase-like, C-terminal domain"/>
    <property type="match status" value="1"/>
</dbReference>
<dbReference type="PANTHER" id="PTHR43708:SF3">
    <property type="entry name" value="OXIDOREDUCTASE"/>
    <property type="match status" value="1"/>
</dbReference>
<gene>
    <name evidence="4" type="ORF">FX988_03851</name>
</gene>
<dbReference type="Gene3D" id="3.40.50.720">
    <property type="entry name" value="NAD(P)-binding Rossmann-like Domain"/>
    <property type="match status" value="1"/>
</dbReference>
<dbReference type="EC" id="1.1.1.18" evidence="4"/>
<dbReference type="Gene3D" id="3.30.360.10">
    <property type="entry name" value="Dihydrodipicolinate Reductase, domain 2"/>
    <property type="match status" value="1"/>
</dbReference>
<dbReference type="InterPro" id="IPR036291">
    <property type="entry name" value="NAD(P)-bd_dom_sf"/>
</dbReference>
<evidence type="ECO:0000259" key="3">
    <source>
        <dbReference type="Pfam" id="PF22725"/>
    </source>
</evidence>
<dbReference type="InterPro" id="IPR055170">
    <property type="entry name" value="GFO_IDH_MocA-like_dom"/>
</dbReference>
<dbReference type="Pfam" id="PF22725">
    <property type="entry name" value="GFO_IDH_MocA_C3"/>
    <property type="match status" value="1"/>
</dbReference>
<dbReference type="GO" id="GO:0050112">
    <property type="term" value="F:inositol 2-dehydrogenase (NAD+) activity"/>
    <property type="evidence" value="ECO:0007669"/>
    <property type="project" value="UniProtKB-EC"/>
</dbReference>
<feature type="domain" description="Gfo/Idh/MocA-like oxidoreductase N-terminal" evidence="2">
    <location>
        <begin position="6"/>
        <end position="126"/>
    </location>
</feature>
<dbReference type="SUPFAM" id="SSF51735">
    <property type="entry name" value="NAD(P)-binding Rossmann-fold domains"/>
    <property type="match status" value="1"/>
</dbReference>
<proteinExistence type="predicted"/>
<evidence type="ECO:0000313" key="4">
    <source>
        <dbReference type="EMBL" id="QHJ13585.1"/>
    </source>
</evidence>
<dbReference type="KEGG" id="pmes:FX988_03851"/>
<dbReference type="InterPro" id="IPR051317">
    <property type="entry name" value="Gfo/Idh/MocA_oxidoreduct"/>
</dbReference>
<dbReference type="Pfam" id="PF01408">
    <property type="entry name" value="GFO_IDH_MocA"/>
    <property type="match status" value="1"/>
</dbReference>
<reference evidence="4 5" key="1">
    <citation type="submission" date="2019-12" db="EMBL/GenBank/DDBJ databases">
        <title>Genome sequencing and assembly of endphytes of Porphyra tenera.</title>
        <authorList>
            <person name="Park J.M."/>
            <person name="Shin R."/>
            <person name="Jo S.H."/>
        </authorList>
    </citation>
    <scope>NUCLEOTIDE SEQUENCE [LARGE SCALE GENOMIC DNA]</scope>
    <source>
        <strain evidence="4 5">GPM4</strain>
    </source>
</reference>
<evidence type="ECO:0000313" key="5">
    <source>
        <dbReference type="Proteomes" id="UP000464524"/>
    </source>
</evidence>
<feature type="domain" description="GFO/IDH/MocA-like oxidoreductase" evidence="3">
    <location>
        <begin position="141"/>
        <end position="271"/>
    </location>
</feature>
<keyword evidence="1" id="KW-0732">Signal</keyword>
<protein>
    <submittedName>
        <fullName evidence="4">Inositol 2-dehydrogenase</fullName>
        <ecNumber evidence="4">1.1.1.18</ecNumber>
    </submittedName>
</protein>
<dbReference type="Proteomes" id="UP000464524">
    <property type="component" value="Chromosome"/>
</dbReference>
<accession>A0A857JNE2</accession>
<dbReference type="InterPro" id="IPR000683">
    <property type="entry name" value="Gfo/Idh/MocA-like_OxRdtase_N"/>
</dbReference>
<evidence type="ECO:0000256" key="1">
    <source>
        <dbReference type="ARBA" id="ARBA00022729"/>
    </source>
</evidence>
<dbReference type="PANTHER" id="PTHR43708">
    <property type="entry name" value="CONSERVED EXPRESSED OXIDOREDUCTASE (EUROFUNG)"/>
    <property type="match status" value="1"/>
</dbReference>
<keyword evidence="4" id="KW-0560">Oxidoreductase</keyword>
<dbReference type="GO" id="GO:0000166">
    <property type="term" value="F:nucleotide binding"/>
    <property type="evidence" value="ECO:0007669"/>
    <property type="project" value="InterPro"/>
</dbReference>
<organism evidence="4 5">
    <name type="scientific">Paraglaciecola mesophila</name>
    <dbReference type="NCBI Taxonomy" id="197222"/>
    <lineage>
        <taxon>Bacteria</taxon>
        <taxon>Pseudomonadati</taxon>
        <taxon>Pseudomonadota</taxon>
        <taxon>Gammaproteobacteria</taxon>
        <taxon>Alteromonadales</taxon>
        <taxon>Alteromonadaceae</taxon>
        <taxon>Paraglaciecola</taxon>
    </lineage>
</organism>
<dbReference type="OrthoDB" id="9801953at2"/>
<sequence length="378" mass="42364">MSLEKLRIGFIGGGENSAVGTTHQIASQMDGMWKLQAGCFSTHPEVNLSTADSWGVPLDRVYNDWQQMLLSEKGKLDAIVVLTPTPLHADIVEKAILSGYAVICEKALVTSSQEAKRLRSVVEDSEGFLAITYNYTGYPMVRELRNLISTGKLGTLNQIQIEMPQEGFMRLDKDGNKPRPQKWRTIDQKIPTAYLDLGVHLHQMVSFLSAQKPVELVAMNNSYGLVPDIIDNTMCLAKYTNNLDVQVWFSKCAIGHSNGLRVRVYGTLGAAEWFQLQPESITFTDNYSHKQIIERTSVELNVASELRYNRFKAGHPAGFIEAFANHYFDLAESLKEFKQTAKSTSPWVFGVDTAIEGLTFLEAMVRSAKNKTWERVES</sequence>
<keyword evidence="5" id="KW-1185">Reference proteome</keyword>
<dbReference type="AlphaFoldDB" id="A0A857JNE2"/>
<dbReference type="EMBL" id="CP047656">
    <property type="protein sequence ID" value="QHJ13585.1"/>
    <property type="molecule type" value="Genomic_DNA"/>
</dbReference>
<evidence type="ECO:0000259" key="2">
    <source>
        <dbReference type="Pfam" id="PF01408"/>
    </source>
</evidence>
<name>A0A857JNE2_9ALTE</name>